<dbReference type="Pfam" id="PF14010">
    <property type="entry name" value="PEPcase_2"/>
    <property type="match status" value="1"/>
</dbReference>
<dbReference type="InterPro" id="IPR015813">
    <property type="entry name" value="Pyrv/PenolPyrv_kinase-like_dom"/>
</dbReference>
<evidence type="ECO:0000313" key="5">
    <source>
        <dbReference type="EMBL" id="RFA97580.1"/>
    </source>
</evidence>
<gene>
    <name evidence="5" type="primary">ppcA</name>
    <name evidence="5" type="ORF">CGL51_02765</name>
    <name evidence="6" type="ORF">CGL52_03950</name>
</gene>
<protein>
    <recommendedName>
        <fullName evidence="4">Phosphoenolpyruvate carboxylase</fullName>
        <ecNumber evidence="4">4.1.1.31</ecNumber>
    </recommendedName>
</protein>
<proteinExistence type="predicted"/>
<keyword evidence="3" id="KW-0120">Carbon dioxide fixation</keyword>
<dbReference type="Proteomes" id="UP000257123">
    <property type="component" value="Unassembled WGS sequence"/>
</dbReference>
<dbReference type="RefSeq" id="WP_116420603.1">
    <property type="nucleotide sequence ID" value="NZ_NMUE01000005.1"/>
</dbReference>
<dbReference type="EMBL" id="NMUF01000007">
    <property type="protein sequence ID" value="RFA99334.1"/>
    <property type="molecule type" value="Genomic_DNA"/>
</dbReference>
<keyword evidence="2" id="KW-0456">Lyase</keyword>
<dbReference type="InterPro" id="IPR007566">
    <property type="entry name" value="PEP_COase_arc-type"/>
</dbReference>
<keyword evidence="1" id="KW-0460">Magnesium</keyword>
<dbReference type="OrthoDB" id="85849at2157"/>
<dbReference type="AlphaFoldDB" id="A0A371R231"/>
<evidence type="ECO:0000256" key="3">
    <source>
        <dbReference type="ARBA" id="ARBA00023300"/>
    </source>
</evidence>
<dbReference type="Proteomes" id="UP000256877">
    <property type="component" value="Unassembled WGS sequence"/>
</dbReference>
<dbReference type="NCBIfam" id="TIGR02751">
    <property type="entry name" value="PEPCase_arch"/>
    <property type="match status" value="1"/>
</dbReference>
<evidence type="ECO:0000256" key="4">
    <source>
        <dbReference type="NCBIfam" id="TIGR02751"/>
    </source>
</evidence>
<dbReference type="GO" id="GO:0015977">
    <property type="term" value="P:carbon fixation"/>
    <property type="evidence" value="ECO:0007669"/>
    <property type="project" value="UniProtKB-KW"/>
</dbReference>
<dbReference type="GO" id="GO:0008964">
    <property type="term" value="F:phosphoenolpyruvate carboxylase activity"/>
    <property type="evidence" value="ECO:0007669"/>
    <property type="project" value="UniProtKB-UniRule"/>
</dbReference>
<dbReference type="EMBL" id="NMUE01000005">
    <property type="protein sequence ID" value="RFA97580.1"/>
    <property type="molecule type" value="Genomic_DNA"/>
</dbReference>
<dbReference type="SUPFAM" id="SSF51621">
    <property type="entry name" value="Phosphoenolpyruvate/pyruvate domain"/>
    <property type="match status" value="1"/>
</dbReference>
<comment type="caution">
    <text evidence="5">The sequence shown here is derived from an EMBL/GenBank/DDBJ whole genome shotgun (WGS) entry which is preliminary data.</text>
</comment>
<reference evidence="7 8" key="1">
    <citation type="submission" date="2017-07" db="EMBL/GenBank/DDBJ databases">
        <title>Draft genome sequence of aerobic hyperthermophilic archaea, Pyrobaculum aerophilum YKB31 and YKB32.</title>
        <authorList>
            <person name="Mochizuki T."/>
            <person name="Berliner A.J."/>
            <person name="Yoshida-Takashima Y."/>
            <person name="Takaki Y."/>
            <person name="Nunoura T."/>
            <person name="Takai K."/>
        </authorList>
    </citation>
    <scope>NUCLEOTIDE SEQUENCE [LARGE SCALE GENOMIC DNA]</scope>
    <source>
        <strain evidence="5 8">YKB31</strain>
        <strain evidence="6 7">YKB32</strain>
    </source>
</reference>
<evidence type="ECO:0000256" key="2">
    <source>
        <dbReference type="ARBA" id="ARBA00023239"/>
    </source>
</evidence>
<evidence type="ECO:0000256" key="1">
    <source>
        <dbReference type="ARBA" id="ARBA00022842"/>
    </source>
</evidence>
<dbReference type="EC" id="4.1.1.31" evidence="4"/>
<name>A0A371R231_9CREN</name>
<accession>A0A371R231</accession>
<sequence>MIPRLMCTQHPDTTVKITAGEEVDEALVAYTAYGCDEVMVDYEGKTTPYGQPKEIVMKAYAAGVKLGERFFITPRLPNPKLEDFDRAMLALEAAVVANYFSIKYMGTQAVRWVVLPMVEDLDTVLLVRRMLRKKVQAYREETGLEVSDIEVIPLIEDAYAQLKFESLLAEILKEKREESIRLFLGKSDSAVKNGHVASALAIAYVLSRVRKFEEETGVRVYPILGMGSPPFRGALNNYALAHLEVFQYAGYSTATIQSAVRYDVSYDDYVKVRDSILNACCTTPRKVEGVEELIGEAATSYKALIAKYVDKVVEMARLVPSTRDRVSWKVYGRQLLTEGGAVHMPRAIVYTATWYALGLPPIYLDAPFIVKLAREDKLDRLLKALPTLRKEWEYDSEFFDEATVSKYLGDELVKVVKEAFDYLDISPRKSAAYTALLRMPRSESNIIAMGKYRKFLG</sequence>
<evidence type="ECO:0000313" key="6">
    <source>
        <dbReference type="EMBL" id="RFA99334.1"/>
    </source>
</evidence>
<dbReference type="GO" id="GO:0006099">
    <property type="term" value="P:tricarboxylic acid cycle"/>
    <property type="evidence" value="ECO:0007669"/>
    <property type="project" value="InterPro"/>
</dbReference>
<dbReference type="PIRSF" id="PIRSF006677">
    <property type="entry name" value="UCP006677"/>
    <property type="match status" value="1"/>
</dbReference>
<evidence type="ECO:0000313" key="8">
    <source>
        <dbReference type="Proteomes" id="UP000257123"/>
    </source>
</evidence>
<keyword evidence="5" id="KW-0670">Pyruvate</keyword>
<evidence type="ECO:0000313" key="7">
    <source>
        <dbReference type="Proteomes" id="UP000256877"/>
    </source>
</evidence>
<organism evidence="5 8">
    <name type="scientific">Pyrobaculum aerophilum</name>
    <dbReference type="NCBI Taxonomy" id="13773"/>
    <lineage>
        <taxon>Archaea</taxon>
        <taxon>Thermoproteota</taxon>
        <taxon>Thermoprotei</taxon>
        <taxon>Thermoproteales</taxon>
        <taxon>Thermoproteaceae</taxon>
        <taxon>Pyrobaculum</taxon>
    </lineage>
</organism>